<proteinExistence type="inferred from homology"/>
<keyword evidence="4" id="KW-0862">Zinc</keyword>
<evidence type="ECO:0000256" key="3">
    <source>
        <dbReference type="ARBA" id="ARBA00022801"/>
    </source>
</evidence>
<dbReference type="InterPro" id="IPR036866">
    <property type="entry name" value="RibonucZ/Hydroxyglut_hydro"/>
</dbReference>
<dbReference type="GO" id="GO:0016787">
    <property type="term" value="F:hydrolase activity"/>
    <property type="evidence" value="ECO:0007669"/>
    <property type="project" value="UniProtKB-KW"/>
</dbReference>
<name>A0A853CFN9_9ACTN</name>
<dbReference type="EMBL" id="JACBZT010000001">
    <property type="protein sequence ID" value="NYJ05382.1"/>
    <property type="molecule type" value="Genomic_DNA"/>
</dbReference>
<dbReference type="SUPFAM" id="SSF56281">
    <property type="entry name" value="Metallo-hydrolase/oxidoreductase"/>
    <property type="match status" value="1"/>
</dbReference>
<evidence type="ECO:0000256" key="2">
    <source>
        <dbReference type="ARBA" id="ARBA00022723"/>
    </source>
</evidence>
<sequence length="266" mass="28799">MRVGELQVTALTDGTFIARPRYFGPDAVSHARSDVFDRAGAAWLPIGSFLVRAGGRTILVDAGLGPQLQQLPEDMYLVGGQLLTGLRAAGVDREEITDVVCTHLHADHVGWLFDEQAVPVFPAATIWFGAGDWHHFVDGPGEMAPHIERGLRGSAQLKLLDQDTTVARGVDAIMTPGHTPGHLSVALDGGPERFLLLGDAITCPVQLEQPTWHSMGDVDPALAERTRERLWQALADPRTTGVGAHFPELRSGRVTSTEPRRWDAAT</sequence>
<evidence type="ECO:0000313" key="7">
    <source>
        <dbReference type="Proteomes" id="UP000541969"/>
    </source>
</evidence>
<gene>
    <name evidence="6" type="ORF">GGQ55_001660</name>
</gene>
<keyword evidence="2" id="KW-0479">Metal-binding</keyword>
<accession>A0A853CFN9</accession>
<dbReference type="Gene3D" id="3.60.15.10">
    <property type="entry name" value="Ribonuclease Z/Hydroxyacylglutathione hydrolase-like"/>
    <property type="match status" value="1"/>
</dbReference>
<evidence type="ECO:0000313" key="6">
    <source>
        <dbReference type="EMBL" id="NYJ05382.1"/>
    </source>
</evidence>
<dbReference type="PANTHER" id="PTHR42978">
    <property type="entry name" value="QUORUM-QUENCHING LACTONASE YTNP-RELATED-RELATED"/>
    <property type="match status" value="1"/>
</dbReference>
<protein>
    <submittedName>
        <fullName evidence="6">Glyoxylase-like metal-dependent hydrolase (Beta-lactamase superfamily II)</fullName>
    </submittedName>
</protein>
<dbReference type="SMART" id="SM00849">
    <property type="entry name" value="Lactamase_B"/>
    <property type="match status" value="1"/>
</dbReference>
<feature type="domain" description="Metallo-beta-lactamase" evidence="5">
    <location>
        <begin position="45"/>
        <end position="245"/>
    </location>
</feature>
<keyword evidence="7" id="KW-1185">Reference proteome</keyword>
<dbReference type="InterPro" id="IPR051013">
    <property type="entry name" value="MBL_superfamily_lactonases"/>
</dbReference>
<evidence type="ECO:0000256" key="1">
    <source>
        <dbReference type="ARBA" id="ARBA00007749"/>
    </source>
</evidence>
<dbReference type="AlphaFoldDB" id="A0A853CFN9"/>
<keyword evidence="3 6" id="KW-0378">Hydrolase</keyword>
<comment type="caution">
    <text evidence="6">The sequence shown here is derived from an EMBL/GenBank/DDBJ whole genome shotgun (WGS) entry which is preliminary data.</text>
</comment>
<dbReference type="GO" id="GO:0046872">
    <property type="term" value="F:metal ion binding"/>
    <property type="evidence" value="ECO:0007669"/>
    <property type="project" value="UniProtKB-KW"/>
</dbReference>
<evidence type="ECO:0000256" key="4">
    <source>
        <dbReference type="ARBA" id="ARBA00022833"/>
    </source>
</evidence>
<dbReference type="Pfam" id="PF00753">
    <property type="entry name" value="Lactamase_B"/>
    <property type="match status" value="1"/>
</dbReference>
<comment type="similarity">
    <text evidence="1">Belongs to the metallo-beta-lactamase superfamily.</text>
</comment>
<dbReference type="CDD" id="cd16277">
    <property type="entry name" value="metallo-hydrolase-like_MBL-fold"/>
    <property type="match status" value="1"/>
</dbReference>
<dbReference type="RefSeq" id="WP_179715993.1">
    <property type="nucleotide sequence ID" value="NZ_JACBZT010000001.1"/>
</dbReference>
<evidence type="ECO:0000259" key="5">
    <source>
        <dbReference type="SMART" id="SM00849"/>
    </source>
</evidence>
<dbReference type="Proteomes" id="UP000541969">
    <property type="component" value="Unassembled WGS sequence"/>
</dbReference>
<dbReference type="PANTHER" id="PTHR42978:SF6">
    <property type="entry name" value="QUORUM-QUENCHING LACTONASE YTNP-RELATED"/>
    <property type="match status" value="1"/>
</dbReference>
<dbReference type="InterPro" id="IPR001279">
    <property type="entry name" value="Metallo-B-lactamas"/>
</dbReference>
<organism evidence="6 7">
    <name type="scientific">Petropleomorpha daqingensis</name>
    <dbReference type="NCBI Taxonomy" id="2026353"/>
    <lineage>
        <taxon>Bacteria</taxon>
        <taxon>Bacillati</taxon>
        <taxon>Actinomycetota</taxon>
        <taxon>Actinomycetes</taxon>
        <taxon>Geodermatophilales</taxon>
        <taxon>Geodermatophilaceae</taxon>
        <taxon>Petropleomorpha</taxon>
    </lineage>
</organism>
<reference evidence="6 7" key="1">
    <citation type="submission" date="2020-07" db="EMBL/GenBank/DDBJ databases">
        <title>Sequencing the genomes of 1000 actinobacteria strains.</title>
        <authorList>
            <person name="Klenk H.-P."/>
        </authorList>
    </citation>
    <scope>NUCLEOTIDE SEQUENCE [LARGE SCALE GENOMIC DNA]</scope>
    <source>
        <strain evidence="6 7">DSM 104001</strain>
    </source>
</reference>